<name>A0ABS8TI03_DATST</name>
<dbReference type="Pfam" id="PF16209">
    <property type="entry name" value="PhoLip_ATPase_N"/>
    <property type="match status" value="1"/>
</dbReference>
<dbReference type="SUPFAM" id="SSF81665">
    <property type="entry name" value="Calcium ATPase, transmembrane domain M"/>
    <property type="match status" value="1"/>
</dbReference>
<evidence type="ECO:0000256" key="1">
    <source>
        <dbReference type="SAM" id="MobiDB-lite"/>
    </source>
</evidence>
<protein>
    <recommendedName>
        <fullName evidence="3">P-type ATPase N-terminal domain-containing protein</fullName>
    </recommendedName>
</protein>
<dbReference type="InterPro" id="IPR023298">
    <property type="entry name" value="ATPase_P-typ_TM_dom_sf"/>
</dbReference>
<dbReference type="Proteomes" id="UP000823775">
    <property type="component" value="Unassembled WGS sequence"/>
</dbReference>
<comment type="caution">
    <text evidence="4">The sequence shown here is derived from an EMBL/GenBank/DDBJ whole genome shotgun (WGS) entry which is preliminary data.</text>
</comment>
<reference evidence="4 5" key="1">
    <citation type="journal article" date="2021" name="BMC Genomics">
        <title>Datura genome reveals duplications of psychoactive alkaloid biosynthetic genes and high mutation rate following tissue culture.</title>
        <authorList>
            <person name="Rajewski A."/>
            <person name="Carter-House D."/>
            <person name="Stajich J."/>
            <person name="Litt A."/>
        </authorList>
    </citation>
    <scope>NUCLEOTIDE SEQUENCE [LARGE SCALE GENOMIC DNA]</scope>
    <source>
        <strain evidence="4">AR-01</strain>
    </source>
</reference>
<dbReference type="EMBL" id="JACEIK010001536">
    <property type="protein sequence ID" value="MCD7470184.1"/>
    <property type="molecule type" value="Genomic_DNA"/>
</dbReference>
<sequence>MLAGRIRGKDQKGSLYTFSCYRSPATEDAPSNLGPGFSRIVHCNEPHLHEKKPLKYCCNYISTTKYNIITFIPKALFEQFRRVANLYFLMAAIVSATTNLSPFSAFSMIAPLVFVVGLSMAKEALEDSRRFVQDMKVGDVVKVEKDQFFPADLLLLSSSYEDGICYVETMNLDGENGKSKAGFGEIPTVSPSKRSRDRTTDGQGHLPPFTALLSNLFASSIGFAVYAKFELPNWWYLQPMDKVNNVVDPNKPELSGLLHLVTALILYGYLIPISSMSPLAL</sequence>
<feature type="transmembrane region" description="Helical" evidence="2">
    <location>
        <begin position="103"/>
        <end position="121"/>
    </location>
</feature>
<keyword evidence="2" id="KW-1133">Transmembrane helix</keyword>
<dbReference type="SUPFAM" id="SSF81653">
    <property type="entry name" value="Calcium ATPase, transduction domain A"/>
    <property type="match status" value="1"/>
</dbReference>
<feature type="transmembrane region" description="Helical" evidence="2">
    <location>
        <begin position="206"/>
        <end position="227"/>
    </location>
</feature>
<dbReference type="PANTHER" id="PTHR24092">
    <property type="entry name" value="PROBABLE PHOSPHOLIPID-TRANSPORTING ATPASE"/>
    <property type="match status" value="1"/>
</dbReference>
<feature type="domain" description="P-type ATPase N-terminal" evidence="3">
    <location>
        <begin position="41"/>
        <end position="109"/>
    </location>
</feature>
<dbReference type="PANTHER" id="PTHR24092:SF147">
    <property type="entry name" value="PHOSPHOLIPID-TRANSPORTING ATPASE"/>
    <property type="match status" value="1"/>
</dbReference>
<organism evidence="4 5">
    <name type="scientific">Datura stramonium</name>
    <name type="common">Jimsonweed</name>
    <name type="synonym">Common thornapple</name>
    <dbReference type="NCBI Taxonomy" id="4076"/>
    <lineage>
        <taxon>Eukaryota</taxon>
        <taxon>Viridiplantae</taxon>
        <taxon>Streptophyta</taxon>
        <taxon>Embryophyta</taxon>
        <taxon>Tracheophyta</taxon>
        <taxon>Spermatophyta</taxon>
        <taxon>Magnoliopsida</taxon>
        <taxon>eudicotyledons</taxon>
        <taxon>Gunneridae</taxon>
        <taxon>Pentapetalae</taxon>
        <taxon>asterids</taxon>
        <taxon>lamiids</taxon>
        <taxon>Solanales</taxon>
        <taxon>Solanaceae</taxon>
        <taxon>Solanoideae</taxon>
        <taxon>Datureae</taxon>
        <taxon>Datura</taxon>
    </lineage>
</organism>
<feature type="transmembrane region" description="Helical" evidence="2">
    <location>
        <begin position="254"/>
        <end position="271"/>
    </location>
</feature>
<gene>
    <name evidence="4" type="ORF">HAX54_009860</name>
</gene>
<keyword evidence="5" id="KW-1185">Reference proteome</keyword>
<evidence type="ECO:0000313" key="4">
    <source>
        <dbReference type="EMBL" id="MCD7470184.1"/>
    </source>
</evidence>
<dbReference type="InterPro" id="IPR032631">
    <property type="entry name" value="P-type_ATPase_N"/>
</dbReference>
<accession>A0ABS8TI03</accession>
<feature type="transmembrane region" description="Helical" evidence="2">
    <location>
        <begin position="80"/>
        <end position="97"/>
    </location>
</feature>
<feature type="region of interest" description="Disordered" evidence="1">
    <location>
        <begin position="181"/>
        <end position="202"/>
    </location>
</feature>
<keyword evidence="2" id="KW-0472">Membrane</keyword>
<evidence type="ECO:0000256" key="2">
    <source>
        <dbReference type="SAM" id="Phobius"/>
    </source>
</evidence>
<evidence type="ECO:0000313" key="5">
    <source>
        <dbReference type="Proteomes" id="UP000823775"/>
    </source>
</evidence>
<evidence type="ECO:0000259" key="3">
    <source>
        <dbReference type="Pfam" id="PF16209"/>
    </source>
</evidence>
<keyword evidence="2" id="KW-0812">Transmembrane</keyword>
<dbReference type="InterPro" id="IPR008250">
    <property type="entry name" value="ATPase_P-typ_transduc_dom_A_sf"/>
</dbReference>
<proteinExistence type="predicted"/>
<dbReference type="Gene3D" id="2.70.150.10">
    <property type="entry name" value="Calcium-transporting ATPase, cytoplasmic transduction domain A"/>
    <property type="match status" value="1"/>
</dbReference>